<dbReference type="AlphaFoldDB" id="A0A430ASJ3"/>
<name>A0A430ASJ3_9ENTE</name>
<protein>
    <submittedName>
        <fullName evidence="1">Aldose epimerase</fullName>
    </submittedName>
</protein>
<dbReference type="InterPro" id="IPR037481">
    <property type="entry name" value="LacX"/>
</dbReference>
<gene>
    <name evidence="1" type="ORF">CBF29_08660</name>
</gene>
<dbReference type="GO" id="GO:0005975">
    <property type="term" value="P:carbohydrate metabolic process"/>
    <property type="evidence" value="ECO:0007669"/>
    <property type="project" value="InterPro"/>
</dbReference>
<dbReference type="CDD" id="cd09024">
    <property type="entry name" value="Aldose_epim_lacX"/>
    <property type="match status" value="1"/>
</dbReference>
<dbReference type="Gene3D" id="2.70.98.10">
    <property type="match status" value="1"/>
</dbReference>
<dbReference type="InterPro" id="IPR008183">
    <property type="entry name" value="Aldose_1/G6P_1-epimerase"/>
</dbReference>
<dbReference type="PANTHER" id="PTHR11122">
    <property type="entry name" value="APOSPORY-ASSOCIATED PROTEIN C-RELATED"/>
    <property type="match status" value="1"/>
</dbReference>
<dbReference type="Pfam" id="PF01263">
    <property type="entry name" value="Aldose_epim"/>
    <property type="match status" value="1"/>
</dbReference>
<sequence length="291" mass="33007">MTLTIGNDLLEATFKTAGAELTSLKSRESAVEFLWQGDEEFWGRQAPVLFPFVGRLKNDRYFVDGKEFPMGQHGFARDKEFTVLTHTDEMIVFSLKSDAETKEVYPYDFELQLQYSVEGNGLLTRYLVKNTGQETMWYSVGGHPAFNVPINGEGEFEDYYLKFSPSKSRILLPLSGPYVDSENITLGQTNTSIAFSRELFANDALIYETPEKNSFAIQSEKSSHKVVVSYDNMPFVGIWSPYPKEAPFVCIEPWQGIADTLDATGELHEKTGVLSLKQEEIRSHEFLIEVE</sequence>
<dbReference type="InterPro" id="IPR014718">
    <property type="entry name" value="GH-type_carb-bd"/>
</dbReference>
<comment type="caution">
    <text evidence="1">The sequence shown here is derived from an EMBL/GenBank/DDBJ whole genome shotgun (WGS) entry which is preliminary data.</text>
</comment>
<proteinExistence type="predicted"/>
<dbReference type="SUPFAM" id="SSF74650">
    <property type="entry name" value="Galactose mutarotase-like"/>
    <property type="match status" value="1"/>
</dbReference>
<reference evidence="1 2" key="1">
    <citation type="submission" date="2017-05" db="EMBL/GenBank/DDBJ databases">
        <title>Vagococcus spp. assemblies.</title>
        <authorList>
            <person name="Gulvik C.A."/>
        </authorList>
    </citation>
    <scope>NUCLEOTIDE SEQUENCE [LARGE SCALE GENOMIC DNA]</scope>
    <source>
        <strain evidence="1 2">CCUG 51432</strain>
    </source>
</reference>
<evidence type="ECO:0000313" key="1">
    <source>
        <dbReference type="EMBL" id="RSU11023.1"/>
    </source>
</evidence>
<organism evidence="1 2">
    <name type="scientific">Vagococcus elongatus</name>
    <dbReference type="NCBI Taxonomy" id="180344"/>
    <lineage>
        <taxon>Bacteria</taxon>
        <taxon>Bacillati</taxon>
        <taxon>Bacillota</taxon>
        <taxon>Bacilli</taxon>
        <taxon>Lactobacillales</taxon>
        <taxon>Enterococcaceae</taxon>
        <taxon>Vagococcus</taxon>
    </lineage>
</organism>
<dbReference type="GO" id="GO:0030246">
    <property type="term" value="F:carbohydrate binding"/>
    <property type="evidence" value="ECO:0007669"/>
    <property type="project" value="InterPro"/>
</dbReference>
<dbReference type="EMBL" id="NGKA01000012">
    <property type="protein sequence ID" value="RSU11023.1"/>
    <property type="molecule type" value="Genomic_DNA"/>
</dbReference>
<keyword evidence="2" id="KW-1185">Reference proteome</keyword>
<dbReference type="Proteomes" id="UP000287605">
    <property type="component" value="Unassembled WGS sequence"/>
</dbReference>
<dbReference type="PANTHER" id="PTHR11122:SF13">
    <property type="entry name" value="GLUCOSE-6-PHOSPHATE 1-EPIMERASE"/>
    <property type="match status" value="1"/>
</dbReference>
<dbReference type="OrthoDB" id="9795355at2"/>
<accession>A0A430ASJ3</accession>
<evidence type="ECO:0000313" key="2">
    <source>
        <dbReference type="Proteomes" id="UP000287605"/>
    </source>
</evidence>
<dbReference type="GO" id="GO:0016853">
    <property type="term" value="F:isomerase activity"/>
    <property type="evidence" value="ECO:0007669"/>
    <property type="project" value="InterPro"/>
</dbReference>
<dbReference type="InterPro" id="IPR011013">
    <property type="entry name" value="Gal_mutarotase_sf_dom"/>
</dbReference>
<dbReference type="RefSeq" id="WP_126809347.1">
    <property type="nucleotide sequence ID" value="NZ_NGKA01000012.1"/>
</dbReference>